<keyword evidence="2" id="KW-1185">Reference proteome</keyword>
<name>A0ACC3SXQ3_LIPKO</name>
<gene>
    <name evidence="1" type="ORF">V1525DRAFT_215636</name>
</gene>
<evidence type="ECO:0000313" key="1">
    <source>
        <dbReference type="EMBL" id="KAK9236443.1"/>
    </source>
</evidence>
<accession>A0ACC3SXQ3</accession>
<reference evidence="2" key="1">
    <citation type="journal article" date="2024" name="Front. Bioeng. Biotechnol.">
        <title>Genome-scale model development and genomic sequencing of the oleaginous clade Lipomyces.</title>
        <authorList>
            <person name="Czajka J.J."/>
            <person name="Han Y."/>
            <person name="Kim J."/>
            <person name="Mondo S.J."/>
            <person name="Hofstad B.A."/>
            <person name="Robles A."/>
            <person name="Haridas S."/>
            <person name="Riley R."/>
            <person name="LaButti K."/>
            <person name="Pangilinan J."/>
            <person name="Andreopoulos W."/>
            <person name="Lipzen A."/>
            <person name="Yan J."/>
            <person name="Wang M."/>
            <person name="Ng V."/>
            <person name="Grigoriev I.V."/>
            <person name="Spatafora J.W."/>
            <person name="Magnuson J.K."/>
            <person name="Baker S.E."/>
            <person name="Pomraning K.R."/>
        </authorList>
    </citation>
    <scope>NUCLEOTIDE SEQUENCE [LARGE SCALE GENOMIC DNA]</scope>
    <source>
        <strain evidence="2">CBS 7786</strain>
    </source>
</reference>
<comment type="caution">
    <text evidence="1">The sequence shown here is derived from an EMBL/GenBank/DDBJ whole genome shotgun (WGS) entry which is preliminary data.</text>
</comment>
<organism evidence="1 2">
    <name type="scientific">Lipomyces kononenkoae</name>
    <name type="common">Yeast</name>
    <dbReference type="NCBI Taxonomy" id="34357"/>
    <lineage>
        <taxon>Eukaryota</taxon>
        <taxon>Fungi</taxon>
        <taxon>Dikarya</taxon>
        <taxon>Ascomycota</taxon>
        <taxon>Saccharomycotina</taxon>
        <taxon>Lipomycetes</taxon>
        <taxon>Lipomycetales</taxon>
        <taxon>Lipomycetaceae</taxon>
        <taxon>Lipomyces</taxon>
    </lineage>
</organism>
<dbReference type="Proteomes" id="UP001433508">
    <property type="component" value="Unassembled WGS sequence"/>
</dbReference>
<sequence>MTRRELGFCVIYNENILIDLFVLFEMFLTGCIVSGKEIGKYKDLSLGSTHAWNGSVIRLFSGAGALGLGPLLLVASGPI</sequence>
<evidence type="ECO:0000313" key="2">
    <source>
        <dbReference type="Proteomes" id="UP001433508"/>
    </source>
</evidence>
<dbReference type="EMBL" id="MU971387">
    <property type="protein sequence ID" value="KAK9236443.1"/>
    <property type="molecule type" value="Genomic_DNA"/>
</dbReference>
<protein>
    <submittedName>
        <fullName evidence="1">Uncharacterized protein</fullName>
    </submittedName>
</protein>
<proteinExistence type="predicted"/>